<evidence type="ECO:0000313" key="16">
    <source>
        <dbReference type="EMBL" id="SOY77339.1"/>
    </source>
</evidence>
<dbReference type="InterPro" id="IPR000212">
    <property type="entry name" value="DNA_helicase_UvrD/REP"/>
</dbReference>
<dbReference type="Pfam" id="PF00580">
    <property type="entry name" value="UvrD-helicase"/>
    <property type="match status" value="1"/>
</dbReference>
<keyword evidence="4 12" id="KW-0347">Helicase</keyword>
<dbReference type="CDD" id="cd17932">
    <property type="entry name" value="DEXQc_UvrD"/>
    <property type="match status" value="1"/>
</dbReference>
<sequence length="579" mass="64423">MSLEKVLAVLNPAQREVVDLRQHCLAVAVPGAGKTATIAAKTAVLLADPHVTVGAVTFSKDAAVELRERILALAGSATKRRLLAGTFHSLAYKQLGRRDGGSAPDVATDGDRTGLLIQVLSDLGLDWKVEDAIAAVEAIKTNFGQVQSGSAEEVLYRGYQDSLERNGKIDFQDMLRLAVEGMQNGTIEPYPFRYLLVDEFQDTDPLQYQWIASHAQAGSIVTVVGDDDQSIYGFRSALGFRGMESFIRQFDAQSVVLGNNYRCHAEILGAADRIIRNNRDRIPKELVAYKGPGGKVQFQRFADEYAEAVAAMEHLTAAVRNGQSAAVLARTNRILDPVEAICRSHGVKYFRASGKSILNRPEAALMCNLLELVQRTKSTGVDALLSFVGIDTQELRLLHSKGRANTEQRQRKELLELGLSEASADRYRELMKRLVEWRTLCDRQFYSLVLEGVYEWMMHQTDSDPARRATTTTFDVLSRLNGPFSDRLEFLRRSNNEPAPDALILTTMHSSKGLEWDRVWIIRAEETVVPDEKSTESEERRLFYVAVTRAREDLRLSMAKKNPTSPFVLEAGLDALTTT</sequence>
<dbReference type="GO" id="GO:0016787">
    <property type="term" value="F:hydrolase activity"/>
    <property type="evidence" value="ECO:0007669"/>
    <property type="project" value="UniProtKB-UniRule"/>
</dbReference>
<dbReference type="OMA" id="TICAKAV"/>
<dbReference type="PANTHER" id="PTHR11070:SF2">
    <property type="entry name" value="ATP-DEPENDENT DNA HELICASE SRS2"/>
    <property type="match status" value="1"/>
</dbReference>
<keyword evidence="5 12" id="KW-0067">ATP-binding</keyword>
<dbReference type="Gene3D" id="1.10.486.10">
    <property type="entry name" value="PCRA, domain 4"/>
    <property type="match status" value="1"/>
</dbReference>
<keyword evidence="7" id="KW-0413">Isomerase</keyword>
<geneLocation type="plasmid" evidence="20">
    <name>cbm2589_p</name>
</geneLocation>
<evidence type="ECO:0000256" key="6">
    <source>
        <dbReference type="ARBA" id="ARBA00023125"/>
    </source>
</evidence>
<reference evidence="19 20" key="1">
    <citation type="submission" date="2018-01" db="EMBL/GenBank/DDBJ databases">
        <authorList>
            <person name="Clerissi C."/>
        </authorList>
    </citation>
    <scope>NUCLEOTIDE SEQUENCE [LARGE SCALE GENOMIC DNA]</scope>
    <source>
        <strain evidence="16">Cupriavidus taiwanensis LMG 19430</strain>
        <strain evidence="15">Cupriavidus taiwanensis STM 3521</strain>
        <strain evidence="17">Cupriavidus taiwanensis STM 6021</strain>
        <strain evidence="18">Cupriavidus taiwanensis SWF 66322</strain>
        <plasmid evidence="21">cbm2586_p</plasmid>
        <plasmid evidence="20">cbm2589_p</plasmid>
        <plasmid evidence="18">CBM2636p</plasmid>
        <plasmid evidence="19">cbm2636p</plasmid>
    </source>
</reference>
<dbReference type="Gene3D" id="3.40.50.300">
    <property type="entry name" value="P-loop containing nucleotide triphosphate hydrolases"/>
    <property type="match status" value="2"/>
</dbReference>
<comment type="catalytic activity">
    <reaction evidence="11">
        <text>ATP + H2O = ADP + phosphate + H(+)</text>
        <dbReference type="Rhea" id="RHEA:13065"/>
        <dbReference type="ChEBI" id="CHEBI:15377"/>
        <dbReference type="ChEBI" id="CHEBI:15378"/>
        <dbReference type="ChEBI" id="CHEBI:30616"/>
        <dbReference type="ChEBI" id="CHEBI:43474"/>
        <dbReference type="ChEBI" id="CHEBI:456216"/>
        <dbReference type="EC" id="5.6.2.4"/>
    </reaction>
</comment>
<geneLocation type="plasmid" evidence="19">
    <name>cbm2636p</name>
</geneLocation>
<dbReference type="InterPro" id="IPR014016">
    <property type="entry name" value="UvrD-like_ATP-bd"/>
</dbReference>
<evidence type="ECO:0000256" key="8">
    <source>
        <dbReference type="ARBA" id="ARBA00034617"/>
    </source>
</evidence>
<keyword evidence="18" id="KW-0614">Plasmid</keyword>
<dbReference type="GeneID" id="29763447"/>
<evidence type="ECO:0000256" key="10">
    <source>
        <dbReference type="ARBA" id="ARBA00034923"/>
    </source>
</evidence>
<dbReference type="GO" id="GO:0000725">
    <property type="term" value="P:recombinational repair"/>
    <property type="evidence" value="ECO:0007669"/>
    <property type="project" value="TreeGrafter"/>
</dbReference>
<feature type="binding site" evidence="12">
    <location>
        <begin position="28"/>
        <end position="35"/>
    </location>
    <ligand>
        <name>ATP</name>
        <dbReference type="ChEBI" id="CHEBI:30616"/>
    </ligand>
</feature>
<dbReference type="EMBL" id="LT984815">
    <property type="protein sequence ID" value="SPD69348.1"/>
    <property type="molecule type" value="Genomic_DNA"/>
</dbReference>
<dbReference type="RefSeq" id="WP_012354582.1">
    <property type="nucleotide sequence ID" value="NZ_CBCRZP010000053.1"/>
</dbReference>
<dbReference type="EMBL" id="OFSP01000041">
    <property type="protein sequence ID" value="SOY75260.1"/>
    <property type="molecule type" value="Genomic_DNA"/>
</dbReference>
<comment type="similarity">
    <text evidence="1">Belongs to the helicase family. UvrD subfamily.</text>
</comment>
<dbReference type="AlphaFoldDB" id="A0A375HTK9"/>
<dbReference type="Proteomes" id="UP000257139">
    <property type="component" value="Plasmid CBM2594_p"/>
</dbReference>
<dbReference type="GO" id="GO:0043138">
    <property type="term" value="F:3'-5' DNA helicase activity"/>
    <property type="evidence" value="ECO:0007669"/>
    <property type="project" value="UniProtKB-EC"/>
</dbReference>
<dbReference type="EMBL" id="OGUU01000039">
    <property type="protein sequence ID" value="SPC25455.1"/>
    <property type="molecule type" value="Genomic_DNA"/>
</dbReference>
<dbReference type="SUPFAM" id="SSF52540">
    <property type="entry name" value="P-loop containing nucleoside triphosphate hydrolases"/>
    <property type="match status" value="1"/>
</dbReference>
<evidence type="ECO:0000256" key="12">
    <source>
        <dbReference type="PROSITE-ProRule" id="PRU00560"/>
    </source>
</evidence>
<keyword evidence="2 12" id="KW-0547">Nucleotide-binding</keyword>
<accession>A0A375HTK9</accession>
<evidence type="ECO:0000313" key="18">
    <source>
        <dbReference type="EMBL" id="SPD69348.1"/>
    </source>
</evidence>
<evidence type="ECO:0000256" key="9">
    <source>
        <dbReference type="ARBA" id="ARBA00034808"/>
    </source>
</evidence>
<geneLocation type="plasmid" evidence="21">
    <name>cbm2586_p</name>
</geneLocation>
<organism evidence="18 19">
    <name type="scientific">Cupriavidus taiwanensis</name>
    <dbReference type="NCBI Taxonomy" id="164546"/>
    <lineage>
        <taxon>Bacteria</taxon>
        <taxon>Pseudomonadati</taxon>
        <taxon>Pseudomonadota</taxon>
        <taxon>Betaproteobacteria</taxon>
        <taxon>Burkholderiales</taxon>
        <taxon>Burkholderiaceae</taxon>
        <taxon>Cupriavidus</taxon>
    </lineage>
</organism>
<evidence type="ECO:0000259" key="13">
    <source>
        <dbReference type="PROSITE" id="PS51198"/>
    </source>
</evidence>
<proteinExistence type="inferred from homology"/>
<evidence type="ECO:0000313" key="15">
    <source>
        <dbReference type="EMBL" id="SOY75260.1"/>
    </source>
</evidence>
<dbReference type="Proteomes" id="UP000257016">
    <property type="component" value="Unassembled WGS sequence"/>
</dbReference>
<dbReference type="EMBL" id="OFSN01000029">
    <property type="protein sequence ID" value="SOY77339.1"/>
    <property type="molecule type" value="Genomic_DNA"/>
</dbReference>
<gene>
    <name evidence="16" type="ORF">CBM2586_P100033</name>
    <name evidence="15" type="ORF">CBM2589_P100033</name>
    <name evidence="17" type="ORF">CBM2594_P40034</name>
    <name evidence="18" type="ORF">CBM2636_P20035</name>
</gene>
<evidence type="ECO:0000313" key="21">
    <source>
        <dbReference type="Proteomes" id="UP000257016"/>
    </source>
</evidence>
<geneLocation type="plasmid" evidence="18">
    <name>CBM2636p</name>
</geneLocation>
<evidence type="ECO:0000313" key="20">
    <source>
        <dbReference type="Proteomes" id="UP000256297"/>
    </source>
</evidence>
<name>A0A375HTK9_9BURK</name>
<keyword evidence="3 12" id="KW-0378">Hydrolase</keyword>
<keyword evidence="6" id="KW-0238">DNA-binding</keyword>
<dbReference type="PROSITE" id="PS51217">
    <property type="entry name" value="UVRD_HELICASE_CTER"/>
    <property type="match status" value="1"/>
</dbReference>
<evidence type="ECO:0000256" key="1">
    <source>
        <dbReference type="ARBA" id="ARBA00009922"/>
    </source>
</evidence>
<evidence type="ECO:0000256" key="3">
    <source>
        <dbReference type="ARBA" id="ARBA00022801"/>
    </source>
</evidence>
<evidence type="ECO:0000256" key="5">
    <source>
        <dbReference type="ARBA" id="ARBA00022840"/>
    </source>
</evidence>
<dbReference type="PROSITE" id="PS51198">
    <property type="entry name" value="UVRD_HELICASE_ATP_BIND"/>
    <property type="match status" value="1"/>
</dbReference>
<dbReference type="EC" id="5.6.2.4" evidence="9"/>
<evidence type="ECO:0000313" key="17">
    <source>
        <dbReference type="EMBL" id="SPC25455.1"/>
    </source>
</evidence>
<feature type="domain" description="UvrD-like helicase C-terminal" evidence="14">
    <location>
        <begin position="265"/>
        <end position="513"/>
    </location>
</feature>
<evidence type="ECO:0000256" key="7">
    <source>
        <dbReference type="ARBA" id="ARBA00023235"/>
    </source>
</evidence>
<evidence type="ECO:0000256" key="4">
    <source>
        <dbReference type="ARBA" id="ARBA00022806"/>
    </source>
</evidence>
<dbReference type="Gene3D" id="1.10.10.160">
    <property type="match status" value="1"/>
</dbReference>
<feature type="domain" description="UvrD-like helicase ATP-binding" evidence="13">
    <location>
        <begin position="7"/>
        <end position="264"/>
    </location>
</feature>
<evidence type="ECO:0000256" key="11">
    <source>
        <dbReference type="ARBA" id="ARBA00048988"/>
    </source>
</evidence>
<dbReference type="InterPro" id="IPR027417">
    <property type="entry name" value="P-loop_NTPase"/>
</dbReference>
<dbReference type="InterPro" id="IPR013986">
    <property type="entry name" value="DExx_box_DNA_helicase_dom_sf"/>
</dbReference>
<evidence type="ECO:0000313" key="19">
    <source>
        <dbReference type="Proteomes" id="UP000254259"/>
    </source>
</evidence>
<dbReference type="InterPro" id="IPR014017">
    <property type="entry name" value="DNA_helicase_UvrD-like_C"/>
</dbReference>
<comment type="catalytic activity">
    <reaction evidence="8">
        <text>Couples ATP hydrolysis with the unwinding of duplex DNA by translocating in the 3'-5' direction.</text>
        <dbReference type="EC" id="5.6.2.4"/>
    </reaction>
</comment>
<dbReference type="PANTHER" id="PTHR11070">
    <property type="entry name" value="UVRD / RECB / PCRA DNA HELICASE FAMILY MEMBER"/>
    <property type="match status" value="1"/>
</dbReference>
<dbReference type="GO" id="GO:0005524">
    <property type="term" value="F:ATP binding"/>
    <property type="evidence" value="ECO:0007669"/>
    <property type="project" value="UniProtKB-UniRule"/>
</dbReference>
<dbReference type="Pfam" id="PF13361">
    <property type="entry name" value="UvrD_C"/>
    <property type="match status" value="2"/>
</dbReference>
<evidence type="ECO:0000256" key="2">
    <source>
        <dbReference type="ARBA" id="ARBA00022741"/>
    </source>
</evidence>
<evidence type="ECO:0000259" key="14">
    <source>
        <dbReference type="PROSITE" id="PS51217"/>
    </source>
</evidence>
<dbReference type="Proteomes" id="UP000254259">
    <property type="component" value="Plasmid CBM2636p"/>
</dbReference>
<protein>
    <recommendedName>
        <fullName evidence="9">DNA 3'-5' helicase</fullName>
        <ecNumber evidence="9">5.6.2.4</ecNumber>
    </recommendedName>
    <alternativeName>
        <fullName evidence="10">DNA 3'-5' helicase II</fullName>
    </alternativeName>
</protein>
<dbReference type="GO" id="GO:0003677">
    <property type="term" value="F:DNA binding"/>
    <property type="evidence" value="ECO:0007669"/>
    <property type="project" value="UniProtKB-KW"/>
</dbReference>
<dbReference type="Proteomes" id="UP000256297">
    <property type="component" value="Plasmid CBM2589_p"/>
</dbReference>